<accession>A0A9Q0MYK5</accession>
<dbReference type="SUPFAM" id="SSF54001">
    <property type="entry name" value="Cysteine proteinases"/>
    <property type="match status" value="1"/>
</dbReference>
<evidence type="ECO:0000313" key="4">
    <source>
        <dbReference type="Proteomes" id="UP001151699"/>
    </source>
</evidence>
<gene>
    <name evidence="3" type="primary">Cat-1</name>
    <name evidence="3" type="ORF">Bhyg_12311</name>
</gene>
<feature type="domain" description="Cathepsin propeptide inhibitor" evidence="2">
    <location>
        <begin position="39"/>
        <end position="99"/>
    </location>
</feature>
<sequence>MMFLIAVLVTFSLVFSSSSESNGVDLKNFTKETNVAELWKLYKTTYNKHYGEENEAAKRYDIFADNVKKIIEHNEEYDKGLSTYKMGLNAFSDYTAEEFRAFRGVA</sequence>
<dbReference type="Gene3D" id="1.10.287.2250">
    <property type="match status" value="1"/>
</dbReference>
<dbReference type="Proteomes" id="UP001151699">
    <property type="component" value="Chromosome X"/>
</dbReference>
<dbReference type="SMART" id="SM00848">
    <property type="entry name" value="Inhibitor_I29"/>
    <property type="match status" value="1"/>
</dbReference>
<dbReference type="InterPro" id="IPR038765">
    <property type="entry name" value="Papain-like_cys_pep_sf"/>
</dbReference>
<feature type="chain" id="PRO_5040179356" evidence="1">
    <location>
        <begin position="20"/>
        <end position="106"/>
    </location>
</feature>
<dbReference type="OrthoDB" id="5855924at2759"/>
<dbReference type="EMBL" id="WJQU01000003">
    <property type="protein sequence ID" value="KAJ6639564.1"/>
    <property type="molecule type" value="Genomic_DNA"/>
</dbReference>
<name>A0A9Q0MYK5_9DIPT</name>
<dbReference type="InterPro" id="IPR013201">
    <property type="entry name" value="Prot_inhib_I29"/>
</dbReference>
<reference evidence="3" key="1">
    <citation type="submission" date="2022-07" db="EMBL/GenBank/DDBJ databases">
        <authorList>
            <person name="Trinca V."/>
            <person name="Uliana J.V.C."/>
            <person name="Torres T.T."/>
            <person name="Ward R.J."/>
            <person name="Monesi N."/>
        </authorList>
    </citation>
    <scope>NUCLEOTIDE SEQUENCE</scope>
    <source>
        <strain evidence="3">HSMRA1968</strain>
        <tissue evidence="3">Whole embryos</tissue>
    </source>
</reference>
<dbReference type="AlphaFoldDB" id="A0A9Q0MYK5"/>
<keyword evidence="4" id="KW-1185">Reference proteome</keyword>
<dbReference type="Pfam" id="PF08246">
    <property type="entry name" value="Inhibitor_I29"/>
    <property type="match status" value="1"/>
</dbReference>
<organism evidence="3 4">
    <name type="scientific">Pseudolycoriella hygida</name>
    <dbReference type="NCBI Taxonomy" id="35572"/>
    <lineage>
        <taxon>Eukaryota</taxon>
        <taxon>Metazoa</taxon>
        <taxon>Ecdysozoa</taxon>
        <taxon>Arthropoda</taxon>
        <taxon>Hexapoda</taxon>
        <taxon>Insecta</taxon>
        <taxon>Pterygota</taxon>
        <taxon>Neoptera</taxon>
        <taxon>Endopterygota</taxon>
        <taxon>Diptera</taxon>
        <taxon>Nematocera</taxon>
        <taxon>Sciaroidea</taxon>
        <taxon>Sciaridae</taxon>
        <taxon>Pseudolycoriella</taxon>
    </lineage>
</organism>
<proteinExistence type="predicted"/>
<comment type="caution">
    <text evidence="3">The sequence shown here is derived from an EMBL/GenBank/DDBJ whole genome shotgun (WGS) entry which is preliminary data.</text>
</comment>
<evidence type="ECO:0000259" key="2">
    <source>
        <dbReference type="SMART" id="SM00848"/>
    </source>
</evidence>
<evidence type="ECO:0000313" key="3">
    <source>
        <dbReference type="EMBL" id="KAJ6639564.1"/>
    </source>
</evidence>
<evidence type="ECO:0000256" key="1">
    <source>
        <dbReference type="SAM" id="SignalP"/>
    </source>
</evidence>
<protein>
    <submittedName>
        <fullName evidence="3">Cathepsin L-like proteinase</fullName>
    </submittedName>
</protein>
<feature type="signal peptide" evidence="1">
    <location>
        <begin position="1"/>
        <end position="19"/>
    </location>
</feature>
<keyword evidence="1" id="KW-0732">Signal</keyword>